<reference evidence="2" key="1">
    <citation type="submission" date="2006-10" db="EMBL/GenBank/DDBJ databases">
        <title>Complete sequence of Solibacter usitatus Ellin6076.</title>
        <authorList>
            <consortium name="US DOE Joint Genome Institute"/>
            <person name="Copeland A."/>
            <person name="Lucas S."/>
            <person name="Lapidus A."/>
            <person name="Barry K."/>
            <person name="Detter J.C."/>
            <person name="Glavina del Rio T."/>
            <person name="Hammon N."/>
            <person name="Israni S."/>
            <person name="Dalin E."/>
            <person name="Tice H."/>
            <person name="Pitluck S."/>
            <person name="Thompson L.S."/>
            <person name="Brettin T."/>
            <person name="Bruce D."/>
            <person name="Han C."/>
            <person name="Tapia R."/>
            <person name="Gilna P."/>
            <person name="Schmutz J."/>
            <person name="Larimer F."/>
            <person name="Land M."/>
            <person name="Hauser L."/>
            <person name="Kyrpides N."/>
            <person name="Mikhailova N."/>
            <person name="Janssen P.H."/>
            <person name="Kuske C.R."/>
            <person name="Richardson P."/>
        </authorList>
    </citation>
    <scope>NUCLEOTIDE SEQUENCE</scope>
    <source>
        <strain evidence="2">Ellin6076</strain>
    </source>
</reference>
<evidence type="ECO:0000259" key="1">
    <source>
        <dbReference type="Pfam" id="PF04972"/>
    </source>
</evidence>
<gene>
    <name evidence="2" type="ordered locus">Acid_0703</name>
</gene>
<dbReference type="Gene3D" id="3.30.1340.30">
    <property type="match status" value="1"/>
</dbReference>
<dbReference type="InterPro" id="IPR007055">
    <property type="entry name" value="BON_dom"/>
</dbReference>
<dbReference type="KEGG" id="sus:Acid_0703"/>
<feature type="domain" description="BON" evidence="1">
    <location>
        <begin position="71"/>
        <end position="111"/>
    </location>
</feature>
<evidence type="ECO:0000313" key="2">
    <source>
        <dbReference type="EMBL" id="ABJ81704.1"/>
    </source>
</evidence>
<dbReference type="eggNOG" id="COG2823">
    <property type="taxonomic scope" value="Bacteria"/>
</dbReference>
<name>Q02B62_SOLUE</name>
<protein>
    <submittedName>
        <fullName evidence="2">Transport-associated</fullName>
    </submittedName>
</protein>
<dbReference type="STRING" id="234267.Acid_0703"/>
<dbReference type="EMBL" id="CP000473">
    <property type="protein sequence ID" value="ABJ81704.1"/>
    <property type="molecule type" value="Genomic_DNA"/>
</dbReference>
<accession>Q02B62</accession>
<dbReference type="HOGENOM" id="CLU_1427141_0_0_0"/>
<sequence length="190" mass="20133" precursor="true">MRRGFILPTAAFFVLSCAATDHSYPKNLSQYAPLAASRVSTFGESPLEGLVHRTLYSMSAFGVFDHLAFAVNGCDVVLYGQAFHPYLREDAAELVAALPGVCEVVDQITFLPNSPADNSLRIAVFSAIYSHPRMSIYSTVGSGGAIHIVVNGGKVSLEGEVGSNLDAQRALSLARVPGVVAVTNHLTVGH</sequence>
<feature type="domain" description="BON" evidence="1">
    <location>
        <begin position="144"/>
        <end position="189"/>
    </location>
</feature>
<organism evidence="2">
    <name type="scientific">Solibacter usitatus (strain Ellin6076)</name>
    <dbReference type="NCBI Taxonomy" id="234267"/>
    <lineage>
        <taxon>Bacteria</taxon>
        <taxon>Pseudomonadati</taxon>
        <taxon>Acidobacteriota</taxon>
        <taxon>Terriglobia</taxon>
        <taxon>Bryobacterales</taxon>
        <taxon>Solibacteraceae</taxon>
        <taxon>Candidatus Solibacter</taxon>
    </lineage>
</organism>
<dbReference type="PROSITE" id="PS51257">
    <property type="entry name" value="PROKAR_LIPOPROTEIN"/>
    <property type="match status" value="1"/>
</dbReference>
<dbReference type="OrthoDB" id="114273at2"/>
<dbReference type="InParanoid" id="Q02B62"/>
<dbReference type="AlphaFoldDB" id="Q02B62"/>
<dbReference type="Pfam" id="PF04972">
    <property type="entry name" value="BON"/>
    <property type="match status" value="2"/>
</dbReference>
<proteinExistence type="predicted"/>